<name>B7SVK8_PIERA</name>
<dbReference type="PANTHER" id="PTHR10963:SF60">
    <property type="entry name" value="GRAM-NEGATIVE BACTERIA-BINDING PROTEIN 1-RELATED"/>
    <property type="match status" value="1"/>
</dbReference>
<feature type="region of interest" description="Disordered" evidence="8">
    <location>
        <begin position="120"/>
        <end position="172"/>
    </location>
</feature>
<dbReference type="GO" id="GO:0005975">
    <property type="term" value="P:carbohydrate metabolic process"/>
    <property type="evidence" value="ECO:0007669"/>
    <property type="project" value="InterPro"/>
</dbReference>
<keyword evidence="7" id="KW-0325">Glycoprotein</keyword>
<dbReference type="InterPro" id="IPR031756">
    <property type="entry name" value="BGBP_N"/>
</dbReference>
<keyword evidence="3" id="KW-0964">Secreted</keyword>
<feature type="domain" description="CBM39" evidence="11">
    <location>
        <begin position="17"/>
        <end position="116"/>
    </location>
</feature>
<dbReference type="PROSITE" id="PS51969">
    <property type="entry name" value="CBM39"/>
    <property type="match status" value="1"/>
</dbReference>
<feature type="chain" id="PRO_5002861629" evidence="9">
    <location>
        <begin position="17"/>
        <end position="507"/>
    </location>
</feature>
<dbReference type="InterPro" id="IPR035806">
    <property type="entry name" value="GH16_GRP_C"/>
</dbReference>
<dbReference type="InterPro" id="IPR013320">
    <property type="entry name" value="ConA-like_dom_sf"/>
</dbReference>
<evidence type="ECO:0000256" key="3">
    <source>
        <dbReference type="ARBA" id="ARBA00022525"/>
    </source>
</evidence>
<keyword evidence="6" id="KW-0391">Immunity</keyword>
<dbReference type="CAZy" id="CBM39">
    <property type="family name" value="Carbohydrate-Binding Module Family 39"/>
</dbReference>
<dbReference type="GO" id="GO:0005576">
    <property type="term" value="C:extracellular region"/>
    <property type="evidence" value="ECO:0007669"/>
    <property type="project" value="UniProtKB-SubCell"/>
</dbReference>
<evidence type="ECO:0000256" key="6">
    <source>
        <dbReference type="ARBA" id="ARBA00022859"/>
    </source>
</evidence>
<evidence type="ECO:0000256" key="1">
    <source>
        <dbReference type="ARBA" id="ARBA00004613"/>
    </source>
</evidence>
<dbReference type="InterPro" id="IPR050546">
    <property type="entry name" value="Glycosyl_Hydrlase_16"/>
</dbReference>
<dbReference type="Pfam" id="PF15886">
    <property type="entry name" value="CBM39"/>
    <property type="match status" value="1"/>
</dbReference>
<evidence type="ECO:0000256" key="4">
    <source>
        <dbReference type="ARBA" id="ARBA00022588"/>
    </source>
</evidence>
<evidence type="ECO:0000256" key="9">
    <source>
        <dbReference type="SAM" id="SignalP"/>
    </source>
</evidence>
<organism evidence="12">
    <name type="scientific">Pieris rapae</name>
    <name type="common">Small white butterfly</name>
    <name type="synonym">Artogeia rapae</name>
    <dbReference type="NCBI Taxonomy" id="64459"/>
    <lineage>
        <taxon>Eukaryota</taxon>
        <taxon>Metazoa</taxon>
        <taxon>Ecdysozoa</taxon>
        <taxon>Arthropoda</taxon>
        <taxon>Hexapoda</taxon>
        <taxon>Insecta</taxon>
        <taxon>Pterygota</taxon>
        <taxon>Neoptera</taxon>
        <taxon>Endopterygota</taxon>
        <taxon>Lepidoptera</taxon>
        <taxon>Glossata</taxon>
        <taxon>Ditrysia</taxon>
        <taxon>Papilionoidea</taxon>
        <taxon>Pieridae</taxon>
        <taxon>Pierinae</taxon>
        <taxon>Pieris</taxon>
    </lineage>
</organism>
<feature type="compositionally biased region" description="Low complexity" evidence="8">
    <location>
        <begin position="148"/>
        <end position="162"/>
    </location>
</feature>
<protein>
    <submittedName>
        <fullName evidence="12">Beta-1,3-glucan recognition protein 1</fullName>
    </submittedName>
</protein>
<dbReference type="EMBL" id="EU770377">
    <property type="protein sequence ID" value="ACI32821.1"/>
    <property type="molecule type" value="mRNA"/>
</dbReference>
<feature type="signal peptide" evidence="9">
    <location>
        <begin position="1"/>
        <end position="16"/>
    </location>
</feature>
<accession>B7SVK8</accession>
<dbReference type="FunFam" id="2.60.120.200:FF:000235">
    <property type="entry name" value="Beta-1,3-glucan-binding protein"/>
    <property type="match status" value="1"/>
</dbReference>
<evidence type="ECO:0000259" key="10">
    <source>
        <dbReference type="PROSITE" id="PS51762"/>
    </source>
</evidence>
<comment type="subcellular location">
    <subcellularLocation>
        <location evidence="1">Secreted</location>
    </subcellularLocation>
</comment>
<dbReference type="Gene3D" id="2.60.120.200">
    <property type="match status" value="1"/>
</dbReference>
<dbReference type="CAZy" id="GH16">
    <property type="family name" value="Glycoside Hydrolase Family 16"/>
</dbReference>
<evidence type="ECO:0000256" key="2">
    <source>
        <dbReference type="ARBA" id="ARBA00008781"/>
    </source>
</evidence>
<feature type="domain" description="GH16" evidence="10">
    <location>
        <begin position="169"/>
        <end position="507"/>
    </location>
</feature>
<keyword evidence="4" id="KW-0399">Innate immunity</keyword>
<dbReference type="GO" id="GO:0045088">
    <property type="term" value="P:regulation of innate immune response"/>
    <property type="evidence" value="ECO:0007669"/>
    <property type="project" value="UniProtKB-ARBA"/>
</dbReference>
<feature type="compositionally biased region" description="Pro residues" evidence="8">
    <location>
        <begin position="134"/>
        <end position="147"/>
    </location>
</feature>
<dbReference type="Gene3D" id="2.60.40.2140">
    <property type="entry name" value="Beta-1,3-glucan-recognition protein, N-terminal domain"/>
    <property type="match status" value="1"/>
</dbReference>
<sequence>MLKFLLLFCSFYYGLCYEVPKAQFLAIYLKGLKVIIPDDGFSLVAFHGKLNEEMDGLEGGTWSADIPKADNGEWIFRDDNVELKMGDKVYFWTFAIKNGLGYRQDDGEWTVDGYVDASGNPVNVQDGTTGAPTITPPSTPPTTPIPTPSTIAPTTTSTTQAPKPKPTTDSSGPYKYPCEISLSKVTTPGFVCKGQLLFEDTFDGDIDKGRIWTPEVKMPNAPDFPFNVYLYDKNVRSDDGKLIIEPMTLESKYGDGIIWETLDLTLKCTGQIGTPECYREAAGPEILPPIITGKINSKRSFAFKYGKVEVVAKMPLGNWLIPEIQLEPRFDEYGSRRYASGLLKIALVKGNVEYAKKLMAGPVMSDIEPYRSMYLKEKVGYENWNKAYHNYTLVWTPDAIEMYVDGEKYGEVDPGEGFYQEAVKHHVRAASRWLKGSAMAPFDELFYISLGLRVGGINEFPDATNKPWKNRSAKAALQFWNHRDEWLPTWFSDTSPLSIDSVRVYAL</sequence>
<keyword evidence="5 9" id="KW-0732">Signal</keyword>
<dbReference type="GO" id="GO:0030246">
    <property type="term" value="F:carbohydrate binding"/>
    <property type="evidence" value="ECO:0007669"/>
    <property type="project" value="InterPro"/>
</dbReference>
<evidence type="ECO:0000259" key="11">
    <source>
        <dbReference type="PROSITE" id="PS51969"/>
    </source>
</evidence>
<reference evidence="12" key="1">
    <citation type="journal article" date="2009" name="J. Biol. Chem.">
        <title>Immunity or digestion: glucanase activity in a glucan-binding protein family from Lepidoptera.</title>
        <authorList>
            <person name="Pauchet Y."/>
            <person name="Freitak D."/>
            <person name="Heidel-Fischer H.M."/>
            <person name="Heckel D.G."/>
            <person name="Vogel H."/>
        </authorList>
    </citation>
    <scope>NUCLEOTIDE SEQUENCE</scope>
</reference>
<dbReference type="PANTHER" id="PTHR10963">
    <property type="entry name" value="GLYCOSYL HYDROLASE-RELATED"/>
    <property type="match status" value="1"/>
</dbReference>
<dbReference type="GO" id="GO:0045087">
    <property type="term" value="P:innate immune response"/>
    <property type="evidence" value="ECO:0007669"/>
    <property type="project" value="UniProtKB-KW"/>
</dbReference>
<dbReference type="GO" id="GO:0004553">
    <property type="term" value="F:hydrolase activity, hydrolyzing O-glycosyl compounds"/>
    <property type="evidence" value="ECO:0007669"/>
    <property type="project" value="InterPro"/>
</dbReference>
<dbReference type="SUPFAM" id="SSF49899">
    <property type="entry name" value="Concanavalin A-like lectins/glucanases"/>
    <property type="match status" value="1"/>
</dbReference>
<dbReference type="PROSITE" id="PS51762">
    <property type="entry name" value="GH16_2"/>
    <property type="match status" value="1"/>
</dbReference>
<evidence type="ECO:0000313" key="12">
    <source>
        <dbReference type="EMBL" id="ACI32821.1"/>
    </source>
</evidence>
<dbReference type="InterPro" id="IPR000757">
    <property type="entry name" value="Beta-glucanase-like"/>
</dbReference>
<dbReference type="AlphaFoldDB" id="B7SVK8"/>
<comment type="similarity">
    <text evidence="2">Belongs to the insect beta-1,3-glucan binding protein family.</text>
</comment>
<evidence type="ECO:0000256" key="5">
    <source>
        <dbReference type="ARBA" id="ARBA00022729"/>
    </source>
</evidence>
<gene>
    <name evidence="12" type="primary">BGRP1</name>
</gene>
<dbReference type="InterPro" id="IPR043030">
    <property type="entry name" value="BGBP_N_sf"/>
</dbReference>
<dbReference type="CDD" id="cd02179">
    <property type="entry name" value="GH16_beta_GRP"/>
    <property type="match status" value="1"/>
</dbReference>
<evidence type="ECO:0000256" key="8">
    <source>
        <dbReference type="SAM" id="MobiDB-lite"/>
    </source>
</evidence>
<dbReference type="Pfam" id="PF00722">
    <property type="entry name" value="Glyco_hydro_16"/>
    <property type="match status" value="1"/>
</dbReference>
<proteinExistence type="evidence at transcript level"/>
<evidence type="ECO:0000256" key="7">
    <source>
        <dbReference type="ARBA" id="ARBA00023180"/>
    </source>
</evidence>